<dbReference type="EMBL" id="CANHGI010000001">
    <property type="protein sequence ID" value="CAI5438101.1"/>
    <property type="molecule type" value="Genomic_DNA"/>
</dbReference>
<dbReference type="Proteomes" id="UP001152747">
    <property type="component" value="Unassembled WGS sequence"/>
</dbReference>
<organism evidence="1 2">
    <name type="scientific">Caenorhabditis angaria</name>
    <dbReference type="NCBI Taxonomy" id="860376"/>
    <lineage>
        <taxon>Eukaryota</taxon>
        <taxon>Metazoa</taxon>
        <taxon>Ecdysozoa</taxon>
        <taxon>Nematoda</taxon>
        <taxon>Chromadorea</taxon>
        <taxon>Rhabditida</taxon>
        <taxon>Rhabditina</taxon>
        <taxon>Rhabditomorpha</taxon>
        <taxon>Rhabditoidea</taxon>
        <taxon>Rhabditidae</taxon>
        <taxon>Peloderinae</taxon>
        <taxon>Caenorhabditis</taxon>
    </lineage>
</organism>
<name>A0A9P1I3J0_9PELO</name>
<keyword evidence="2" id="KW-1185">Reference proteome</keyword>
<gene>
    <name evidence="1" type="ORF">CAMP_LOCUS738</name>
</gene>
<protein>
    <submittedName>
        <fullName evidence="1">Uncharacterized protein</fullName>
    </submittedName>
</protein>
<evidence type="ECO:0000313" key="2">
    <source>
        <dbReference type="Proteomes" id="UP001152747"/>
    </source>
</evidence>
<dbReference type="AlphaFoldDB" id="A0A9P1I3J0"/>
<reference evidence="1" key="1">
    <citation type="submission" date="2022-11" db="EMBL/GenBank/DDBJ databases">
        <authorList>
            <person name="Kikuchi T."/>
        </authorList>
    </citation>
    <scope>NUCLEOTIDE SEQUENCE</scope>
    <source>
        <strain evidence="1">PS1010</strain>
    </source>
</reference>
<accession>A0A9P1I3J0</accession>
<evidence type="ECO:0000313" key="1">
    <source>
        <dbReference type="EMBL" id="CAI5438101.1"/>
    </source>
</evidence>
<sequence length="91" mass="10775">MQYQQKSTVIRTAEKSESVNKDKRTLREPVIIEDFDYHFNCARWLCSILSEHTFEIKTLEVMLPPRCAQTTVKRIEITVDNEENYRLLIIG</sequence>
<proteinExistence type="predicted"/>
<comment type="caution">
    <text evidence="1">The sequence shown here is derived from an EMBL/GenBank/DDBJ whole genome shotgun (WGS) entry which is preliminary data.</text>
</comment>